<gene>
    <name evidence="8" type="ORF">DI53_3653</name>
</gene>
<dbReference type="eggNOG" id="COG1435">
    <property type="taxonomic scope" value="Bacteria"/>
</dbReference>
<comment type="caution">
    <text evidence="8">The sequence shown here is derived from an EMBL/GenBank/DDBJ whole genome shotgun (WGS) entry which is preliminary data.</text>
</comment>
<keyword evidence="4" id="KW-0472">Membrane</keyword>
<dbReference type="PROSITE" id="PS51257">
    <property type="entry name" value="PROKAR_LIPOPROTEIN"/>
    <property type="match status" value="1"/>
</dbReference>
<sequence>MTMRRIIHFLYSSGLLLTTLYSCNTMDPLPTDEFTDATFWQSVDNAEQMVNMAYNQMYSADKMFNDEALSDNIFEGRSNTDQRSIRNGMPMPTLGRFASEWNDAYGGLKTVHVFLANVDRVPEATDAWKQRKRAEMRFIRALIYFRLVNFYGDVPFFTEDVTLEESEQIGRTPKATIIAFIHTELSAISSMLPSRNELEVTDRGRITKGAVMAFQARAYLYENNWQKTADYCDSLMNAQGTYGNYALFSNYTGLFEAANEYNEEVILDYAYVPSLKMWGKLYDAAPLSAGARLNAYAPLQSLVDNYLTLSGASISDNPSYNENNPYVNRDPRLTATVVHHGAQWVNFNGSTRTIYIRPGTGSNNEERMDVYSGAAANTSPTGYYVRKYYDRTATEVFQSGLNIIMFRYADVLLMYAEAKQQLGQLDAAVWNQTIRPIRVRAGFEAATALDFPVGLSSAAMTTLIRNERRSELALEGLRYFDIVRWKAGKTYLDGPVYGAKFANGNSSYIRLDTRRFDENRDYLWSLPQVEVDLNKNLLPNNPGHAN</sequence>
<dbReference type="PATRIC" id="fig|1229276.3.peg.3775"/>
<dbReference type="EMBL" id="JJMU01000066">
    <property type="protein sequence ID" value="KGE12613.1"/>
    <property type="molecule type" value="Genomic_DNA"/>
</dbReference>
<protein>
    <submittedName>
        <fullName evidence="8">Putative lipoprotein</fullName>
    </submittedName>
</protein>
<dbReference type="Pfam" id="PF14322">
    <property type="entry name" value="SusD-like_3"/>
    <property type="match status" value="1"/>
</dbReference>
<organism evidence="8 9">
    <name type="scientific">Sphingobacterium deserti</name>
    <dbReference type="NCBI Taxonomy" id="1229276"/>
    <lineage>
        <taxon>Bacteria</taxon>
        <taxon>Pseudomonadati</taxon>
        <taxon>Bacteroidota</taxon>
        <taxon>Sphingobacteriia</taxon>
        <taxon>Sphingobacteriales</taxon>
        <taxon>Sphingobacteriaceae</taxon>
        <taxon>Sphingobacterium</taxon>
    </lineage>
</organism>
<evidence type="ECO:0000313" key="8">
    <source>
        <dbReference type="EMBL" id="KGE12613.1"/>
    </source>
</evidence>
<dbReference type="Gene3D" id="1.25.40.390">
    <property type="match status" value="1"/>
</dbReference>
<evidence type="ECO:0000256" key="1">
    <source>
        <dbReference type="ARBA" id="ARBA00004442"/>
    </source>
</evidence>
<proteinExistence type="inferred from homology"/>
<dbReference type="OrthoDB" id="5694214at2"/>
<evidence type="ECO:0000256" key="2">
    <source>
        <dbReference type="ARBA" id="ARBA00006275"/>
    </source>
</evidence>
<evidence type="ECO:0000313" key="9">
    <source>
        <dbReference type="Proteomes" id="UP000031802"/>
    </source>
</evidence>
<comment type="similarity">
    <text evidence="2">Belongs to the SusD family.</text>
</comment>
<keyword evidence="5" id="KW-0998">Cell outer membrane</keyword>
<evidence type="ECO:0000256" key="4">
    <source>
        <dbReference type="ARBA" id="ARBA00023136"/>
    </source>
</evidence>
<dbReference type="InterPro" id="IPR033985">
    <property type="entry name" value="SusD-like_N"/>
</dbReference>
<evidence type="ECO:0000256" key="3">
    <source>
        <dbReference type="ARBA" id="ARBA00022729"/>
    </source>
</evidence>
<accession>A0A0B8T1Q9</accession>
<keyword evidence="3" id="KW-0732">Signal</keyword>
<dbReference type="GO" id="GO:0009279">
    <property type="term" value="C:cell outer membrane"/>
    <property type="evidence" value="ECO:0007669"/>
    <property type="project" value="UniProtKB-SubCell"/>
</dbReference>
<evidence type="ECO:0000256" key="5">
    <source>
        <dbReference type="ARBA" id="ARBA00023237"/>
    </source>
</evidence>
<dbReference type="SUPFAM" id="SSF48452">
    <property type="entry name" value="TPR-like"/>
    <property type="match status" value="1"/>
</dbReference>
<feature type="domain" description="RagB/SusD" evidence="6">
    <location>
        <begin position="291"/>
        <end position="544"/>
    </location>
</feature>
<comment type="subcellular location">
    <subcellularLocation>
        <location evidence="1">Cell outer membrane</location>
    </subcellularLocation>
</comment>
<feature type="domain" description="SusD-like N-terminal" evidence="7">
    <location>
        <begin position="49"/>
        <end position="220"/>
    </location>
</feature>
<evidence type="ECO:0000259" key="7">
    <source>
        <dbReference type="Pfam" id="PF14322"/>
    </source>
</evidence>
<dbReference type="AlphaFoldDB" id="A0A0B8T1Q9"/>
<dbReference type="Proteomes" id="UP000031802">
    <property type="component" value="Unassembled WGS sequence"/>
</dbReference>
<keyword evidence="9" id="KW-1185">Reference proteome</keyword>
<dbReference type="InterPro" id="IPR011990">
    <property type="entry name" value="TPR-like_helical_dom_sf"/>
</dbReference>
<dbReference type="STRING" id="1229276.DI53_3653"/>
<dbReference type="InterPro" id="IPR012944">
    <property type="entry name" value="SusD_RagB_dom"/>
</dbReference>
<keyword evidence="8" id="KW-0449">Lipoprotein</keyword>
<reference evidence="9" key="1">
    <citation type="submission" date="2014-04" db="EMBL/GenBank/DDBJ databases">
        <title>Whole-Genome optical mapping and complete genome sequence of Sphingobacterium deserti sp. nov., a new spaces isolated from desert in the west of China.</title>
        <authorList>
            <person name="Teng C."/>
            <person name="Zhou Z."/>
            <person name="Li X."/>
            <person name="Chen M."/>
            <person name="Lin M."/>
            <person name="Wang L."/>
            <person name="Su S."/>
            <person name="Zhang C."/>
            <person name="Zhang W."/>
        </authorList>
    </citation>
    <scope>NUCLEOTIDE SEQUENCE [LARGE SCALE GENOMIC DNA]</scope>
    <source>
        <strain evidence="9">ACCC05744</strain>
    </source>
</reference>
<evidence type="ECO:0000259" key="6">
    <source>
        <dbReference type="Pfam" id="PF07980"/>
    </source>
</evidence>
<dbReference type="Pfam" id="PF07980">
    <property type="entry name" value="SusD_RagB"/>
    <property type="match status" value="1"/>
</dbReference>
<reference evidence="8 9" key="2">
    <citation type="journal article" date="2015" name="PLoS ONE">
        <title>Whole-Genome Optical Mapping and Finished Genome Sequence of Sphingobacterium deserti sp. nov., a New Species Isolated from the Western Desert of China.</title>
        <authorList>
            <person name="Teng C."/>
            <person name="Zhou Z."/>
            <person name="Molnar I."/>
            <person name="Li X."/>
            <person name="Tang R."/>
            <person name="Chen M."/>
            <person name="Wang L."/>
            <person name="Su S."/>
            <person name="Zhang W."/>
            <person name="Lin M."/>
        </authorList>
    </citation>
    <scope>NUCLEOTIDE SEQUENCE [LARGE SCALE GENOMIC DNA]</scope>
    <source>
        <strain evidence="9">ACCC05744</strain>
    </source>
</reference>
<name>A0A0B8T1Q9_9SPHI</name>